<gene>
    <name evidence="1" type="ORF">CRLFYP8_00840</name>
</gene>
<name>A0A6N2XWK3_9FIRM</name>
<dbReference type="AlphaFoldDB" id="A0A6N2XWK3"/>
<dbReference type="RefSeq" id="WP_009008750.1">
    <property type="nucleotide sequence ID" value="NZ_BAABXX010000001.1"/>
</dbReference>
<organism evidence="1">
    <name type="scientific">Thomasclavelia ramosa</name>
    <dbReference type="NCBI Taxonomy" id="1547"/>
    <lineage>
        <taxon>Bacteria</taxon>
        <taxon>Bacillati</taxon>
        <taxon>Bacillota</taxon>
        <taxon>Erysipelotrichia</taxon>
        <taxon>Erysipelotrichales</taxon>
        <taxon>Coprobacillaceae</taxon>
        <taxon>Thomasclavelia</taxon>
    </lineage>
</organism>
<evidence type="ECO:0000313" key="1">
    <source>
        <dbReference type="EMBL" id="VYT58413.1"/>
    </source>
</evidence>
<proteinExistence type="predicted"/>
<dbReference type="GeneID" id="64196764"/>
<protein>
    <submittedName>
        <fullName evidence="1">Uncharacterized protein</fullName>
    </submittedName>
</protein>
<sequence length="152" mass="17649">MDIDGLRNMMFVFKTKSKRNIIQLFNFRSSKANNIDETQIKEVNDYLYIPIDLKNWLDIDTNKCLERVLTTLLHLTDPKSGRPGASIATIVAGYDENHQSNFIFTTDYIDGKHTVIGYYENGDEVIYRDSIVLRGKNCLDKYNDLSSKWQIK</sequence>
<accession>A0A6N2XWK3</accession>
<dbReference type="EMBL" id="CACRTL010000003">
    <property type="protein sequence ID" value="VYT58413.1"/>
    <property type="molecule type" value="Genomic_DNA"/>
</dbReference>
<reference evidence="1" key="1">
    <citation type="submission" date="2019-11" db="EMBL/GenBank/DDBJ databases">
        <authorList>
            <person name="Feng L."/>
        </authorList>
    </citation>
    <scope>NUCLEOTIDE SEQUENCE</scope>
    <source>
        <strain evidence="1">CramosumLFYP8</strain>
    </source>
</reference>